<protein>
    <recommendedName>
        <fullName evidence="4">Secreted protein</fullName>
    </recommendedName>
</protein>
<evidence type="ECO:0000256" key="1">
    <source>
        <dbReference type="SAM" id="SignalP"/>
    </source>
</evidence>
<proteinExistence type="predicted"/>
<keyword evidence="1" id="KW-0732">Signal</keyword>
<reference evidence="2" key="1">
    <citation type="journal article" date="2021" name="J Fungi (Basel)">
        <title>Virulence traits and population genomics of the black yeast Aureobasidium melanogenum.</title>
        <authorList>
            <person name="Cernosa A."/>
            <person name="Sun X."/>
            <person name="Gostincar C."/>
            <person name="Fang C."/>
            <person name="Gunde-Cimerman N."/>
            <person name="Song Z."/>
        </authorList>
    </citation>
    <scope>NUCLEOTIDE SEQUENCE</scope>
    <source>
        <strain evidence="2">EXF-8016</strain>
    </source>
</reference>
<evidence type="ECO:0000313" key="2">
    <source>
        <dbReference type="EMBL" id="KAH0237746.1"/>
    </source>
</evidence>
<name>A0A9P8GQP8_AURME</name>
<dbReference type="Proteomes" id="UP000767238">
    <property type="component" value="Unassembled WGS sequence"/>
</dbReference>
<feature type="chain" id="PRO_5040388864" description="Secreted protein" evidence="1">
    <location>
        <begin position="21"/>
        <end position="112"/>
    </location>
</feature>
<evidence type="ECO:0008006" key="4">
    <source>
        <dbReference type="Google" id="ProtNLM"/>
    </source>
</evidence>
<gene>
    <name evidence="2" type="ORF">KCV03_g344</name>
</gene>
<reference evidence="2" key="2">
    <citation type="submission" date="2021-08" db="EMBL/GenBank/DDBJ databases">
        <authorList>
            <person name="Gostincar C."/>
            <person name="Sun X."/>
            <person name="Song Z."/>
            <person name="Gunde-Cimerman N."/>
        </authorList>
    </citation>
    <scope>NUCLEOTIDE SEQUENCE</scope>
    <source>
        <strain evidence="2">EXF-8016</strain>
    </source>
</reference>
<feature type="non-terminal residue" evidence="2">
    <location>
        <position position="1"/>
    </location>
</feature>
<accession>A0A9P8GQP8</accession>
<comment type="caution">
    <text evidence="2">The sequence shown here is derived from an EMBL/GenBank/DDBJ whole genome shotgun (WGS) entry which is preliminary data.</text>
</comment>
<evidence type="ECO:0000313" key="3">
    <source>
        <dbReference type="Proteomes" id="UP000767238"/>
    </source>
</evidence>
<dbReference type="AlphaFoldDB" id="A0A9P8GQP8"/>
<organism evidence="2 3">
    <name type="scientific">Aureobasidium melanogenum</name>
    <name type="common">Aureobasidium pullulans var. melanogenum</name>
    <dbReference type="NCBI Taxonomy" id="46634"/>
    <lineage>
        <taxon>Eukaryota</taxon>
        <taxon>Fungi</taxon>
        <taxon>Dikarya</taxon>
        <taxon>Ascomycota</taxon>
        <taxon>Pezizomycotina</taxon>
        <taxon>Dothideomycetes</taxon>
        <taxon>Dothideomycetidae</taxon>
        <taxon>Dothideales</taxon>
        <taxon>Saccotheciaceae</taxon>
        <taxon>Aureobasidium</taxon>
    </lineage>
</organism>
<feature type="signal peptide" evidence="1">
    <location>
        <begin position="1"/>
        <end position="20"/>
    </location>
</feature>
<sequence length="112" mass="12710">LLLLRRLLTLLMCILRVVRLVGLPRSRRSRRLSTTQTSVRLIRMLLRRWAFEARCALSDWHLLLLWWPRRGTSTIDIVAAVSRAFVGTRAQLLRVSRVKGGALGPGPMGLGL</sequence>
<feature type="non-terminal residue" evidence="2">
    <location>
        <position position="112"/>
    </location>
</feature>
<dbReference type="EMBL" id="JAHFYH010000001">
    <property type="protein sequence ID" value="KAH0237746.1"/>
    <property type="molecule type" value="Genomic_DNA"/>
</dbReference>